<dbReference type="SMART" id="SM00387">
    <property type="entry name" value="HATPase_c"/>
    <property type="match status" value="1"/>
</dbReference>
<keyword evidence="9" id="KW-0418">Kinase</keyword>
<dbReference type="EMBL" id="CP048000">
    <property type="protein sequence ID" value="QHQ61969.1"/>
    <property type="molecule type" value="Genomic_DNA"/>
</dbReference>
<evidence type="ECO:0000256" key="5">
    <source>
        <dbReference type="ARBA" id="ARBA00022553"/>
    </source>
</evidence>
<dbReference type="PROSITE" id="PS50109">
    <property type="entry name" value="HIS_KIN"/>
    <property type="match status" value="1"/>
</dbReference>
<feature type="transmembrane region" description="Helical" evidence="14">
    <location>
        <begin position="12"/>
        <end position="33"/>
    </location>
</feature>
<feature type="transmembrane region" description="Helical" evidence="14">
    <location>
        <begin position="360"/>
        <end position="378"/>
    </location>
</feature>
<evidence type="ECO:0000313" key="16">
    <source>
        <dbReference type="EMBL" id="QHQ61969.1"/>
    </source>
</evidence>
<evidence type="ECO:0000256" key="8">
    <source>
        <dbReference type="ARBA" id="ARBA00022741"/>
    </source>
</evidence>
<proteinExistence type="predicted"/>
<feature type="transmembrane region" description="Helical" evidence="14">
    <location>
        <begin position="257"/>
        <end position="278"/>
    </location>
</feature>
<feature type="transmembrane region" description="Helical" evidence="14">
    <location>
        <begin position="390"/>
        <end position="409"/>
    </location>
</feature>
<dbReference type="CDD" id="cd00082">
    <property type="entry name" value="HisKA"/>
    <property type="match status" value="1"/>
</dbReference>
<evidence type="ECO:0000259" key="15">
    <source>
        <dbReference type="PROSITE" id="PS50109"/>
    </source>
</evidence>
<dbReference type="InterPro" id="IPR036890">
    <property type="entry name" value="HATPase_C_sf"/>
</dbReference>
<evidence type="ECO:0000256" key="9">
    <source>
        <dbReference type="ARBA" id="ARBA00022777"/>
    </source>
</evidence>
<dbReference type="SUPFAM" id="SSF47384">
    <property type="entry name" value="Homodimeric domain of signal transducing histidine kinase"/>
    <property type="match status" value="1"/>
</dbReference>
<dbReference type="InterPro" id="IPR005467">
    <property type="entry name" value="His_kinase_dom"/>
</dbReference>
<dbReference type="RefSeq" id="WP_161838794.1">
    <property type="nucleotide sequence ID" value="NZ_CP048000.1"/>
</dbReference>
<evidence type="ECO:0000256" key="7">
    <source>
        <dbReference type="ARBA" id="ARBA00022692"/>
    </source>
</evidence>
<dbReference type="InterPro" id="IPR003594">
    <property type="entry name" value="HATPase_dom"/>
</dbReference>
<feature type="transmembrane region" description="Helical" evidence="14">
    <location>
        <begin position="421"/>
        <end position="441"/>
    </location>
</feature>
<keyword evidence="13 14" id="KW-0472">Membrane</keyword>
<dbReference type="FunFam" id="1.10.287.130:FF:000001">
    <property type="entry name" value="Two-component sensor histidine kinase"/>
    <property type="match status" value="1"/>
</dbReference>
<protein>
    <recommendedName>
        <fullName evidence="3">histidine kinase</fullName>
        <ecNumber evidence="3">2.7.13.3</ecNumber>
    </recommendedName>
</protein>
<name>A0A6P1TP33_9FIRM</name>
<keyword evidence="17" id="KW-1185">Reference proteome</keyword>
<comment type="subcellular location">
    <subcellularLocation>
        <location evidence="2">Cell membrane</location>
        <topology evidence="2">Multi-pass membrane protein</topology>
    </subcellularLocation>
</comment>
<organism evidence="16 17">
    <name type="scientific">Anaerocolumna sedimenticola</name>
    <dbReference type="NCBI Taxonomy" id="2696063"/>
    <lineage>
        <taxon>Bacteria</taxon>
        <taxon>Bacillati</taxon>
        <taxon>Bacillota</taxon>
        <taxon>Clostridia</taxon>
        <taxon>Lachnospirales</taxon>
        <taxon>Lachnospiraceae</taxon>
        <taxon>Anaerocolumna</taxon>
    </lineage>
</organism>
<reference evidence="16 17" key="1">
    <citation type="submission" date="2020-01" db="EMBL/GenBank/DDBJ databases">
        <title>Genome analysis of Anaerocolumna sp. CBA3638.</title>
        <authorList>
            <person name="Kim J."/>
            <person name="Roh S.W."/>
        </authorList>
    </citation>
    <scope>NUCLEOTIDE SEQUENCE [LARGE SCALE GENOMIC DNA]</scope>
    <source>
        <strain evidence="16 17">CBA3638</strain>
    </source>
</reference>
<sequence length="735" mass="84295">MNKLKGSFLMKVLIHIALFLCGLNLLIGSYHILNYLDSYSASTNDFKETSEFQSKYLKYVERVAVYADYREKGYTGSLGYDSSSLDLSELFKTDKEKPRYSDTEEQQADFDYYNAILNQPNSNFLYYVKNLKTGKVYYSSDLEKTLSALNKKYGDDAMDAYLESVRTNPAYLIINTKTERYATNVNRDYQYLNDENLRWVMDYINGNFVSKYIKPDLSRGEYIICTSIVNGFPNHNDEFGTLYQEFQKLHDNYQNSLYPVPVSFLFLLLFLGIAITFSGHKKGSEAIIINGFDRWYTELGFGFVVSGIIILALIAYNICFLLYRQFRLDMIYLILLAYLLLYPFCMFGLLSLIRRIKANILFENSLMVRFLINLRLFIHDFFAQQNITYRVFAILILFAAIQFVAFYLYNYPIFFDGKEEFFIISAAGYLYLGYVFLKAAIDYNIITKEIKKIADGNLTHKIPVTPMHEPALSLAEYINNIGDGLSAAVDEKLKSERLKTELIANVSHDIKTPLTSIINYVDLLKKENLENDTAKGYLDILSSKTWRLKTLIEDLMEASKASSGAISLNLECLNLVELVRQSIGEFEDRFVDHNLEVVLNMKEEPIYIMADGRSTYRIIENIFSNANKYALSGTRIYVDILTDEHNVTVSVKNISANKLNINSDELMERFVRGDLSRNTEGSGLGLSIAKSLAALQNAVFDIELDGDLFKAILRFKRIYMNKADMSTSTPDSPHS</sequence>
<evidence type="ECO:0000256" key="13">
    <source>
        <dbReference type="ARBA" id="ARBA00023136"/>
    </source>
</evidence>
<dbReference type="GO" id="GO:0000155">
    <property type="term" value="F:phosphorelay sensor kinase activity"/>
    <property type="evidence" value="ECO:0007669"/>
    <property type="project" value="InterPro"/>
</dbReference>
<evidence type="ECO:0000256" key="6">
    <source>
        <dbReference type="ARBA" id="ARBA00022679"/>
    </source>
</evidence>
<evidence type="ECO:0000256" key="1">
    <source>
        <dbReference type="ARBA" id="ARBA00000085"/>
    </source>
</evidence>
<evidence type="ECO:0000256" key="12">
    <source>
        <dbReference type="ARBA" id="ARBA00023012"/>
    </source>
</evidence>
<keyword evidence="10" id="KW-0067">ATP-binding</keyword>
<evidence type="ECO:0000313" key="17">
    <source>
        <dbReference type="Proteomes" id="UP000464314"/>
    </source>
</evidence>
<dbReference type="GO" id="GO:0005886">
    <property type="term" value="C:plasma membrane"/>
    <property type="evidence" value="ECO:0007669"/>
    <property type="project" value="UniProtKB-SubCell"/>
</dbReference>
<feature type="domain" description="Histidine kinase" evidence="15">
    <location>
        <begin position="505"/>
        <end position="708"/>
    </location>
</feature>
<keyword evidence="11 14" id="KW-1133">Transmembrane helix</keyword>
<keyword evidence="12" id="KW-0902">Two-component regulatory system</keyword>
<evidence type="ECO:0000256" key="10">
    <source>
        <dbReference type="ARBA" id="ARBA00022840"/>
    </source>
</evidence>
<dbReference type="Gene3D" id="3.30.565.10">
    <property type="entry name" value="Histidine kinase-like ATPase, C-terminal domain"/>
    <property type="match status" value="1"/>
</dbReference>
<dbReference type="InterPro" id="IPR036097">
    <property type="entry name" value="HisK_dim/P_sf"/>
</dbReference>
<evidence type="ECO:0000256" key="3">
    <source>
        <dbReference type="ARBA" id="ARBA00012438"/>
    </source>
</evidence>
<accession>A0A6P1TP33</accession>
<comment type="catalytic activity">
    <reaction evidence="1">
        <text>ATP + protein L-histidine = ADP + protein N-phospho-L-histidine.</text>
        <dbReference type="EC" id="2.7.13.3"/>
    </reaction>
</comment>
<evidence type="ECO:0000256" key="14">
    <source>
        <dbReference type="SAM" id="Phobius"/>
    </source>
</evidence>
<dbReference type="PANTHER" id="PTHR45528:SF1">
    <property type="entry name" value="SENSOR HISTIDINE KINASE CPXA"/>
    <property type="match status" value="1"/>
</dbReference>
<dbReference type="AlphaFoldDB" id="A0A6P1TP33"/>
<dbReference type="Pfam" id="PF02518">
    <property type="entry name" value="HATPase_c"/>
    <property type="match status" value="1"/>
</dbReference>
<dbReference type="EC" id="2.7.13.3" evidence="3"/>
<keyword evidence="8" id="KW-0547">Nucleotide-binding</keyword>
<dbReference type="SMART" id="SM00388">
    <property type="entry name" value="HisKA"/>
    <property type="match status" value="1"/>
</dbReference>
<dbReference type="GO" id="GO:0005524">
    <property type="term" value="F:ATP binding"/>
    <property type="evidence" value="ECO:0007669"/>
    <property type="project" value="UniProtKB-KW"/>
</dbReference>
<dbReference type="KEGG" id="anr:Ana3638_15205"/>
<dbReference type="PANTHER" id="PTHR45528">
    <property type="entry name" value="SENSOR HISTIDINE KINASE CPXA"/>
    <property type="match status" value="1"/>
</dbReference>
<dbReference type="SUPFAM" id="SSF55874">
    <property type="entry name" value="ATPase domain of HSP90 chaperone/DNA topoisomerase II/histidine kinase"/>
    <property type="match status" value="1"/>
</dbReference>
<feature type="transmembrane region" description="Helical" evidence="14">
    <location>
        <begin position="299"/>
        <end position="324"/>
    </location>
</feature>
<dbReference type="InterPro" id="IPR050398">
    <property type="entry name" value="HssS/ArlS-like"/>
</dbReference>
<keyword evidence="4" id="KW-1003">Cell membrane</keyword>
<dbReference type="Gene3D" id="1.10.287.130">
    <property type="match status" value="1"/>
</dbReference>
<keyword evidence="5" id="KW-0597">Phosphoprotein</keyword>
<dbReference type="InterPro" id="IPR003661">
    <property type="entry name" value="HisK_dim/P_dom"/>
</dbReference>
<feature type="transmembrane region" description="Helical" evidence="14">
    <location>
        <begin position="330"/>
        <end position="353"/>
    </location>
</feature>
<dbReference type="Pfam" id="PF00512">
    <property type="entry name" value="HisKA"/>
    <property type="match status" value="1"/>
</dbReference>
<dbReference type="Proteomes" id="UP000464314">
    <property type="component" value="Chromosome"/>
</dbReference>
<evidence type="ECO:0000256" key="2">
    <source>
        <dbReference type="ARBA" id="ARBA00004651"/>
    </source>
</evidence>
<gene>
    <name evidence="16" type="ORF">Ana3638_15205</name>
</gene>
<keyword evidence="7 14" id="KW-0812">Transmembrane</keyword>
<keyword evidence="6" id="KW-0808">Transferase</keyword>
<evidence type="ECO:0000256" key="11">
    <source>
        <dbReference type="ARBA" id="ARBA00022989"/>
    </source>
</evidence>
<evidence type="ECO:0000256" key="4">
    <source>
        <dbReference type="ARBA" id="ARBA00022475"/>
    </source>
</evidence>